<reference evidence="2 3" key="1">
    <citation type="journal article" date="2018" name="Nat. Ecol. Evol.">
        <title>Shark genomes provide insights into elasmobranch evolution and the origin of vertebrates.</title>
        <authorList>
            <person name="Hara Y"/>
            <person name="Yamaguchi K"/>
            <person name="Onimaru K"/>
            <person name="Kadota M"/>
            <person name="Koyanagi M"/>
            <person name="Keeley SD"/>
            <person name="Tatsumi K"/>
            <person name="Tanaka K"/>
            <person name="Motone F"/>
            <person name="Kageyama Y"/>
            <person name="Nozu R"/>
            <person name="Adachi N"/>
            <person name="Nishimura O"/>
            <person name="Nakagawa R"/>
            <person name="Tanegashima C"/>
            <person name="Kiyatake I"/>
            <person name="Matsumoto R"/>
            <person name="Murakumo K"/>
            <person name="Nishida K"/>
            <person name="Terakita A"/>
            <person name="Kuratani S"/>
            <person name="Sato K"/>
            <person name="Hyodo S Kuraku.S."/>
        </authorList>
    </citation>
    <scope>NUCLEOTIDE SEQUENCE [LARGE SCALE GENOMIC DNA]</scope>
</reference>
<evidence type="ECO:0000313" key="2">
    <source>
        <dbReference type="EMBL" id="GCC47960.1"/>
    </source>
</evidence>
<dbReference type="AlphaFoldDB" id="A0A401TZB6"/>
<name>A0A401TZB6_CHIPU</name>
<sequence length="128" mass="13215">MHGRSSRTPSGLHPPPEADVGPARRTGVVTSLMGTSSPRVSPSPSDRAALPQYRAPGGRVDLDCGAQVTVNCRASSWANMAATMIMSDVPVRPSFPPSRAVPRGAKTADAPRGKGRSLAPMTLGRAAS</sequence>
<feature type="region of interest" description="Disordered" evidence="1">
    <location>
        <begin position="1"/>
        <end position="58"/>
    </location>
</feature>
<gene>
    <name evidence="2" type="ORF">chiPu_0031994</name>
</gene>
<feature type="compositionally biased region" description="Low complexity" evidence="1">
    <location>
        <begin position="36"/>
        <end position="45"/>
    </location>
</feature>
<evidence type="ECO:0000313" key="3">
    <source>
        <dbReference type="Proteomes" id="UP000287033"/>
    </source>
</evidence>
<keyword evidence="3" id="KW-1185">Reference proteome</keyword>
<evidence type="ECO:0000256" key="1">
    <source>
        <dbReference type="SAM" id="MobiDB-lite"/>
    </source>
</evidence>
<feature type="region of interest" description="Disordered" evidence="1">
    <location>
        <begin position="93"/>
        <end position="128"/>
    </location>
</feature>
<comment type="caution">
    <text evidence="2">The sequence shown here is derived from an EMBL/GenBank/DDBJ whole genome shotgun (WGS) entry which is preliminary data.</text>
</comment>
<dbReference type="EMBL" id="BEZZ01224787">
    <property type="protein sequence ID" value="GCC47960.1"/>
    <property type="molecule type" value="Genomic_DNA"/>
</dbReference>
<protein>
    <submittedName>
        <fullName evidence="2">Uncharacterized protein</fullName>
    </submittedName>
</protein>
<organism evidence="2 3">
    <name type="scientific">Chiloscyllium punctatum</name>
    <name type="common">Brownbanded bambooshark</name>
    <name type="synonym">Hemiscyllium punctatum</name>
    <dbReference type="NCBI Taxonomy" id="137246"/>
    <lineage>
        <taxon>Eukaryota</taxon>
        <taxon>Metazoa</taxon>
        <taxon>Chordata</taxon>
        <taxon>Craniata</taxon>
        <taxon>Vertebrata</taxon>
        <taxon>Chondrichthyes</taxon>
        <taxon>Elasmobranchii</taxon>
        <taxon>Galeomorphii</taxon>
        <taxon>Galeoidea</taxon>
        <taxon>Orectolobiformes</taxon>
        <taxon>Hemiscylliidae</taxon>
        <taxon>Chiloscyllium</taxon>
    </lineage>
</organism>
<accession>A0A401TZB6</accession>
<proteinExistence type="predicted"/>
<dbReference type="Proteomes" id="UP000287033">
    <property type="component" value="Unassembled WGS sequence"/>
</dbReference>